<evidence type="ECO:0000313" key="2">
    <source>
        <dbReference type="Proteomes" id="UP000674938"/>
    </source>
</evidence>
<dbReference type="Gene3D" id="3.30.420.40">
    <property type="match status" value="2"/>
</dbReference>
<reference evidence="1" key="1">
    <citation type="submission" date="2020-12" db="EMBL/GenBank/DDBJ databases">
        <title>Vagococcus allomyrinae sp. nov. and Enterococcus lavae sp. nov., isolated from the larvae of Allomyrina dichotoma.</title>
        <authorList>
            <person name="Lee S.D."/>
        </authorList>
    </citation>
    <scope>NUCLEOTIDE SEQUENCE</scope>
    <source>
        <strain evidence="1">BWB3-3</strain>
    </source>
</reference>
<dbReference type="EMBL" id="JAEEGA010000012">
    <property type="protein sequence ID" value="MBP1042774.1"/>
    <property type="molecule type" value="Genomic_DNA"/>
</dbReference>
<keyword evidence="2" id="KW-1185">Reference proteome</keyword>
<protein>
    <recommendedName>
        <fullName evidence="3">Type IV pilus assembly protein PilM</fullName>
    </recommendedName>
</protein>
<organism evidence="1 2">
    <name type="scientific">Vagococcus allomyrinae</name>
    <dbReference type="NCBI Taxonomy" id="2794353"/>
    <lineage>
        <taxon>Bacteria</taxon>
        <taxon>Bacillati</taxon>
        <taxon>Bacillota</taxon>
        <taxon>Bacilli</taxon>
        <taxon>Lactobacillales</taxon>
        <taxon>Enterococcaceae</taxon>
        <taxon>Vagococcus</taxon>
    </lineage>
</organism>
<proteinExistence type="predicted"/>
<sequence>MMKKRRRRGIGIDIEKNVIRYCVQKNSKWTYGEIVNNGSFFKGDKLRNSEQFVNCLKEIYRKTHMKNAEMIIATPNSKLLIRQVPVQQMKSEKEVREFLFFELGESIPLPFDQPIFDLLVYDHGDTKKSKKKKKRSPDKVKNILVKKNQMLIDGNVSVVVTSEPFLEKIGDTIKKSGGQLIGVDASSLAYARVFQKRINWSQNFTLVELNAGTATITIFEKFVPVYVQYENYNQVNWKYIEKNESSKMEFSKSVELEALDGLGLTIQHVSDYFTTEISSGKTLSQIYLVGGHPFLTKEAEIIIQERNELPVKALGSPLKNGQEDIPERYLLAAGLSMKEV</sequence>
<evidence type="ECO:0000313" key="1">
    <source>
        <dbReference type="EMBL" id="MBP1042774.1"/>
    </source>
</evidence>
<name>A0A940PD70_9ENTE</name>
<dbReference type="AlphaFoldDB" id="A0A940PD70"/>
<dbReference type="Proteomes" id="UP000674938">
    <property type="component" value="Unassembled WGS sequence"/>
</dbReference>
<comment type="caution">
    <text evidence="1">The sequence shown here is derived from an EMBL/GenBank/DDBJ whole genome shotgun (WGS) entry which is preliminary data.</text>
</comment>
<accession>A0A940PD70</accession>
<evidence type="ECO:0008006" key="3">
    <source>
        <dbReference type="Google" id="ProtNLM"/>
    </source>
</evidence>
<gene>
    <name evidence="1" type="ORF">I6N95_17285</name>
</gene>
<dbReference type="Gene3D" id="3.30.1490.300">
    <property type="match status" value="1"/>
</dbReference>